<reference evidence="4 6" key="2">
    <citation type="journal article" date="2013" name="Nature">
        <title>Insights into bilaterian evolution from three spiralian genomes.</title>
        <authorList>
            <person name="Simakov O."/>
            <person name="Marletaz F."/>
            <person name="Cho S.J."/>
            <person name="Edsinger-Gonzales E."/>
            <person name="Havlak P."/>
            <person name="Hellsten U."/>
            <person name="Kuo D.H."/>
            <person name="Larsson T."/>
            <person name="Lv J."/>
            <person name="Arendt D."/>
            <person name="Savage R."/>
            <person name="Osoegawa K."/>
            <person name="de Jong P."/>
            <person name="Grimwood J."/>
            <person name="Chapman J.A."/>
            <person name="Shapiro H."/>
            <person name="Aerts A."/>
            <person name="Otillar R.P."/>
            <person name="Terry A.Y."/>
            <person name="Boore J.L."/>
            <person name="Grigoriev I.V."/>
            <person name="Lindberg D.R."/>
            <person name="Seaver E.C."/>
            <person name="Weisblat D.A."/>
            <person name="Putnam N.H."/>
            <person name="Rokhsar D.S."/>
        </authorList>
    </citation>
    <scope>NUCLEOTIDE SEQUENCE</scope>
    <source>
        <strain evidence="4 6">I ESC-2004</strain>
    </source>
</reference>
<dbReference type="Proteomes" id="UP000014760">
    <property type="component" value="Unassembled WGS sequence"/>
</dbReference>
<sequence length="372" mass="42357">MDVEADYNHNWLSANCGLRVSKLCFGGATFASEKNQKHANQTPEDQSHQLLDRYVELGGNFIDTANVYSNGDSESIIGSWLAKQPERDQIVIGTKLRFSGDNDFVGLSSKRQNRVGLSRQAIISNLEISLERLRTHYVDLYQIHCYDSGVPIEETLSTIDDLIRQGKIRYFGGSNLTGWQIQKYVEVAKRMGLTSRMVTLQQQYNLINRESEFEAFQVCHNEGIGILPWSPLKGGLLCGKFQKNQKFDETTRVGWATVNSKNSHHSPDFREYENDDKYWKIVAALDDITKAKGKTSAQVALRWVLQRPSVNSVVNGFHTIKQLEENMAAISDSWSLSDTEMQTLNEASRTKLLYPYDVEDMVNTQRRRTLVQ</sequence>
<dbReference type="InterPro" id="IPR023210">
    <property type="entry name" value="NADP_OxRdtase_dom"/>
</dbReference>
<dbReference type="OMA" id="NYWHGDL"/>
<dbReference type="EMBL" id="AMQN01004286">
    <property type="status" value="NOT_ANNOTATED_CDS"/>
    <property type="molecule type" value="Genomic_DNA"/>
</dbReference>
<dbReference type="PANTHER" id="PTHR43364">
    <property type="entry name" value="NADH-SPECIFIC METHYLGLYOXAL REDUCTASE-RELATED"/>
    <property type="match status" value="1"/>
</dbReference>
<reference evidence="6" key="1">
    <citation type="submission" date="2012-12" db="EMBL/GenBank/DDBJ databases">
        <authorList>
            <person name="Hellsten U."/>
            <person name="Grimwood J."/>
            <person name="Chapman J.A."/>
            <person name="Shapiro H."/>
            <person name="Aerts A."/>
            <person name="Otillar R.P."/>
            <person name="Terry A.Y."/>
            <person name="Boore J.L."/>
            <person name="Simakov O."/>
            <person name="Marletaz F."/>
            <person name="Cho S.-J."/>
            <person name="Edsinger-Gonzales E."/>
            <person name="Havlak P."/>
            <person name="Kuo D.-H."/>
            <person name="Larsson T."/>
            <person name="Lv J."/>
            <person name="Arendt D."/>
            <person name="Savage R."/>
            <person name="Osoegawa K."/>
            <person name="de Jong P."/>
            <person name="Lindberg D.R."/>
            <person name="Seaver E.C."/>
            <person name="Weisblat D.A."/>
            <person name="Putnam N.H."/>
            <person name="Grigoriev I.V."/>
            <person name="Rokhsar D.S."/>
        </authorList>
    </citation>
    <scope>NUCLEOTIDE SEQUENCE</scope>
    <source>
        <strain evidence="6">I ESC-2004</strain>
    </source>
</reference>
<dbReference type="OrthoDB" id="48988at2759"/>
<protein>
    <recommendedName>
        <fullName evidence="3">NADP-dependent oxidoreductase domain-containing protein</fullName>
    </recommendedName>
</protein>
<reference evidence="5" key="3">
    <citation type="submission" date="2015-06" db="UniProtKB">
        <authorList>
            <consortium name="EnsemblMetazoa"/>
        </authorList>
    </citation>
    <scope>IDENTIFICATION</scope>
</reference>
<dbReference type="PANTHER" id="PTHR43364:SF4">
    <property type="entry name" value="NAD(P)-LINKED OXIDOREDUCTASE SUPERFAMILY PROTEIN"/>
    <property type="match status" value="1"/>
</dbReference>
<dbReference type="Gene3D" id="3.20.20.100">
    <property type="entry name" value="NADP-dependent oxidoreductase domain"/>
    <property type="match status" value="1"/>
</dbReference>
<evidence type="ECO:0000313" key="4">
    <source>
        <dbReference type="EMBL" id="ELU16498.1"/>
    </source>
</evidence>
<evidence type="ECO:0000259" key="3">
    <source>
        <dbReference type="Pfam" id="PF00248"/>
    </source>
</evidence>
<keyword evidence="6" id="KW-1185">Reference proteome</keyword>
<evidence type="ECO:0000313" key="5">
    <source>
        <dbReference type="EnsemblMetazoa" id="CapteP185457"/>
    </source>
</evidence>
<keyword evidence="1" id="KW-0560">Oxidoreductase</keyword>
<dbReference type="SUPFAM" id="SSF51430">
    <property type="entry name" value="NAD(P)-linked oxidoreductase"/>
    <property type="match status" value="1"/>
</dbReference>
<dbReference type="AlphaFoldDB" id="R7VCC2"/>
<dbReference type="EMBL" id="KB293112">
    <property type="protein sequence ID" value="ELU16498.1"/>
    <property type="molecule type" value="Genomic_DNA"/>
</dbReference>
<dbReference type="InterPro" id="IPR050523">
    <property type="entry name" value="AKR_Detox_Biosynth"/>
</dbReference>
<dbReference type="STRING" id="283909.R7VCC2"/>
<evidence type="ECO:0000256" key="1">
    <source>
        <dbReference type="ARBA" id="ARBA00023002"/>
    </source>
</evidence>
<organism evidence="4">
    <name type="scientific">Capitella teleta</name>
    <name type="common">Polychaete worm</name>
    <dbReference type="NCBI Taxonomy" id="283909"/>
    <lineage>
        <taxon>Eukaryota</taxon>
        <taxon>Metazoa</taxon>
        <taxon>Spiralia</taxon>
        <taxon>Lophotrochozoa</taxon>
        <taxon>Annelida</taxon>
        <taxon>Polychaeta</taxon>
        <taxon>Sedentaria</taxon>
        <taxon>Scolecida</taxon>
        <taxon>Capitellidae</taxon>
        <taxon>Capitella</taxon>
    </lineage>
</organism>
<feature type="domain" description="NADP-dependent oxidoreductase" evidence="3">
    <location>
        <begin position="22"/>
        <end position="347"/>
    </location>
</feature>
<evidence type="ECO:0000256" key="2">
    <source>
        <dbReference type="ARBA" id="ARBA00038157"/>
    </source>
</evidence>
<name>R7VCC2_CAPTE</name>
<evidence type="ECO:0000313" key="6">
    <source>
        <dbReference type="Proteomes" id="UP000014760"/>
    </source>
</evidence>
<dbReference type="InterPro" id="IPR036812">
    <property type="entry name" value="NAD(P)_OxRdtase_dom_sf"/>
</dbReference>
<dbReference type="GO" id="GO:0016491">
    <property type="term" value="F:oxidoreductase activity"/>
    <property type="evidence" value="ECO:0007669"/>
    <property type="project" value="UniProtKB-KW"/>
</dbReference>
<dbReference type="Pfam" id="PF00248">
    <property type="entry name" value="Aldo_ket_red"/>
    <property type="match status" value="1"/>
</dbReference>
<gene>
    <name evidence="4" type="ORF">CAPTEDRAFT_185457</name>
</gene>
<dbReference type="FunFam" id="3.20.20.100:FF:000004">
    <property type="entry name" value="Oxidoreductase, aldo/keto reductase"/>
    <property type="match status" value="1"/>
</dbReference>
<comment type="similarity">
    <text evidence="2">Belongs to the aldo/keto reductase family. Aldo/keto reductase 2 subfamily.</text>
</comment>
<dbReference type="HOGENOM" id="CLU_023205_2_0_1"/>
<proteinExistence type="inferred from homology"/>
<dbReference type="EnsemblMetazoa" id="CapteT185457">
    <property type="protein sequence ID" value="CapteP185457"/>
    <property type="gene ID" value="CapteG185457"/>
</dbReference>
<accession>R7VCC2</accession>
<dbReference type="GO" id="GO:0005829">
    <property type="term" value="C:cytosol"/>
    <property type="evidence" value="ECO:0007669"/>
    <property type="project" value="UniProtKB-ARBA"/>
</dbReference>